<evidence type="ECO:0000256" key="8">
    <source>
        <dbReference type="SAM" id="Phobius"/>
    </source>
</evidence>
<dbReference type="InterPro" id="IPR036640">
    <property type="entry name" value="ABC1_TM_sf"/>
</dbReference>
<keyword evidence="7 8" id="KW-0472">Membrane</keyword>
<dbReference type="Pfam" id="PF00005">
    <property type="entry name" value="ABC_tran"/>
    <property type="match status" value="2"/>
</dbReference>
<feature type="transmembrane region" description="Helical" evidence="8">
    <location>
        <begin position="183"/>
        <end position="207"/>
    </location>
</feature>
<dbReference type="PANTHER" id="PTHR24223:SF448">
    <property type="entry name" value="FI20146P1-RELATED"/>
    <property type="match status" value="1"/>
</dbReference>
<feature type="transmembrane region" description="Helical" evidence="8">
    <location>
        <begin position="390"/>
        <end position="409"/>
    </location>
</feature>
<dbReference type="GO" id="GO:0005524">
    <property type="term" value="F:ATP binding"/>
    <property type="evidence" value="ECO:0007669"/>
    <property type="project" value="UniProtKB-KW"/>
</dbReference>
<dbReference type="InterPro" id="IPR027417">
    <property type="entry name" value="P-loop_NTPase"/>
</dbReference>
<evidence type="ECO:0000259" key="9">
    <source>
        <dbReference type="PROSITE" id="PS50893"/>
    </source>
</evidence>
<gene>
    <name evidence="11" type="ORF">CINCED_3A023482</name>
</gene>
<name>A0A5E4MLC2_9HEMI</name>
<keyword evidence="12" id="KW-1185">Reference proteome</keyword>
<dbReference type="InterPro" id="IPR011527">
    <property type="entry name" value="ABC1_TM_dom"/>
</dbReference>
<dbReference type="PANTHER" id="PTHR24223">
    <property type="entry name" value="ATP-BINDING CASSETTE SUB-FAMILY C"/>
    <property type="match status" value="1"/>
</dbReference>
<dbReference type="PROSITE" id="PS50893">
    <property type="entry name" value="ABC_TRANSPORTER_2"/>
    <property type="match status" value="2"/>
</dbReference>
<keyword evidence="5" id="KW-0067">ATP-binding</keyword>
<keyword evidence="3 8" id="KW-0812">Transmembrane</keyword>
<dbReference type="SMART" id="SM00382">
    <property type="entry name" value="AAA"/>
    <property type="match status" value="2"/>
</dbReference>
<dbReference type="InterPro" id="IPR003439">
    <property type="entry name" value="ABC_transporter-like_ATP-bd"/>
</dbReference>
<evidence type="ECO:0000259" key="10">
    <source>
        <dbReference type="PROSITE" id="PS50929"/>
    </source>
</evidence>
<organism evidence="11 12">
    <name type="scientific">Cinara cedri</name>
    <dbReference type="NCBI Taxonomy" id="506608"/>
    <lineage>
        <taxon>Eukaryota</taxon>
        <taxon>Metazoa</taxon>
        <taxon>Ecdysozoa</taxon>
        <taxon>Arthropoda</taxon>
        <taxon>Hexapoda</taxon>
        <taxon>Insecta</taxon>
        <taxon>Pterygota</taxon>
        <taxon>Neoptera</taxon>
        <taxon>Paraneoptera</taxon>
        <taxon>Hemiptera</taxon>
        <taxon>Sternorrhyncha</taxon>
        <taxon>Aphidomorpha</taxon>
        <taxon>Aphidoidea</taxon>
        <taxon>Aphididae</taxon>
        <taxon>Lachninae</taxon>
        <taxon>Cinara</taxon>
    </lineage>
</organism>
<evidence type="ECO:0000313" key="11">
    <source>
        <dbReference type="EMBL" id="VVC32174.1"/>
    </source>
</evidence>
<feature type="transmembrane region" description="Helical" evidence="8">
    <location>
        <begin position="989"/>
        <end position="1008"/>
    </location>
</feature>
<feature type="domain" description="ABC transmembrane type-1" evidence="10">
    <location>
        <begin position="891"/>
        <end position="1131"/>
    </location>
</feature>
<dbReference type="CDD" id="cd03250">
    <property type="entry name" value="ABCC_MRP_domain1"/>
    <property type="match status" value="1"/>
</dbReference>
<dbReference type="InterPro" id="IPR003593">
    <property type="entry name" value="AAA+_ATPase"/>
</dbReference>
<evidence type="ECO:0000256" key="6">
    <source>
        <dbReference type="ARBA" id="ARBA00022989"/>
    </source>
</evidence>
<dbReference type="SUPFAM" id="SSF52540">
    <property type="entry name" value="P-loop containing nucleoside triphosphate hydrolases"/>
    <property type="match status" value="2"/>
</dbReference>
<protein>
    <submittedName>
        <fullName evidence="11">ABC transporter type 1, transmembrane domain,AAA+ ATPase domain,P-loop containing nucleoside</fullName>
    </submittedName>
</protein>
<keyword evidence="4" id="KW-0547">Nucleotide-binding</keyword>
<keyword evidence="6 8" id="KW-1133">Transmembrane helix</keyword>
<evidence type="ECO:0000256" key="2">
    <source>
        <dbReference type="ARBA" id="ARBA00022448"/>
    </source>
</evidence>
<comment type="subcellular location">
    <subcellularLocation>
        <location evidence="1">Membrane</location>
        <topology evidence="1">Multi-pass membrane protein</topology>
    </subcellularLocation>
</comment>
<dbReference type="PROSITE" id="PS50929">
    <property type="entry name" value="ABC_TM1F"/>
    <property type="match status" value="2"/>
</dbReference>
<keyword evidence="2" id="KW-0813">Transport</keyword>
<dbReference type="GO" id="GO:0140359">
    <property type="term" value="F:ABC-type transporter activity"/>
    <property type="evidence" value="ECO:0007669"/>
    <property type="project" value="InterPro"/>
</dbReference>
<proteinExistence type="predicted"/>
<reference evidence="11 12" key="1">
    <citation type="submission" date="2019-08" db="EMBL/GenBank/DDBJ databases">
        <authorList>
            <person name="Alioto T."/>
            <person name="Alioto T."/>
            <person name="Gomez Garrido J."/>
        </authorList>
    </citation>
    <scope>NUCLEOTIDE SEQUENCE [LARGE SCALE GENOMIC DNA]</scope>
</reference>
<feature type="domain" description="ABC transmembrane type-1" evidence="10">
    <location>
        <begin position="143"/>
        <end position="414"/>
    </location>
</feature>
<dbReference type="Proteomes" id="UP000325440">
    <property type="component" value="Unassembled WGS sequence"/>
</dbReference>
<dbReference type="Gene3D" id="1.20.1560.10">
    <property type="entry name" value="ABC transporter type 1, transmembrane domain"/>
    <property type="match status" value="2"/>
</dbReference>
<dbReference type="Pfam" id="PF00664">
    <property type="entry name" value="ABC_membrane"/>
    <property type="match status" value="2"/>
</dbReference>
<feature type="transmembrane region" description="Helical" evidence="8">
    <location>
        <begin position="20"/>
        <end position="45"/>
    </location>
</feature>
<dbReference type="Gene3D" id="3.40.50.300">
    <property type="entry name" value="P-loop containing nucleotide triphosphate hydrolases"/>
    <property type="match status" value="2"/>
</dbReference>
<feature type="domain" description="ABC transporter" evidence="9">
    <location>
        <begin position="492"/>
        <end position="712"/>
    </location>
</feature>
<dbReference type="SUPFAM" id="SSF90123">
    <property type="entry name" value="ABC transporter transmembrane region"/>
    <property type="match status" value="2"/>
</dbReference>
<dbReference type="CDD" id="cd03244">
    <property type="entry name" value="ABCC_MRP_domain2"/>
    <property type="match status" value="1"/>
</dbReference>
<evidence type="ECO:0000256" key="7">
    <source>
        <dbReference type="ARBA" id="ARBA00023136"/>
    </source>
</evidence>
<dbReference type="FunFam" id="3.40.50.300:FF:000482">
    <property type="entry name" value="Multidrug resistance-associated protein member 4"/>
    <property type="match status" value="1"/>
</dbReference>
<sequence length="1444" mass="162407">MEYSWNAYVPRSEDTFFPSKLAAIFLSVTSFLKARVALMATHNIINNIMNTTRKEEKPLNPRAKANIVEIITHSWIIQLIKKGLEKDLGLNDLYAILDEDSSALLGNKLEKIWEDELIGLKKKNLKASFLRTLFRMFGRTFIVVGLIFTIMEICISIGVTTIVGRIVNHFETKKLEEQSPSGIYLAVALITALLVRTIMYSCCYLMFAHLAMKIRIATCNLIYNKALRIKINSSYKTSTGKIVNLMVTDVNRFEQTIVYVSFMWIGPLETIIITYFLWQEVGVSSLLGVGTLIVFIPLQLWLGVKTSDIRFKTSELTDKRMQLMKEIISGLQVIKMYTWEQFFRNLVTYVRRKEINSIKKSLYIKGILSSFFLYNTRIALFVNLFVYVSLGNYITASKVFVIMSYYNFLRMTMTIAFPPGIGKISELLASIKRIEEFLLSDEKDEQSISAENAITNGYENLNYDNCYSDTCDSAIPVTVRNDIISSSGNGEIIITNVSARWTDNNSLKNINLVVKPGRLYAIIGPVGAGKSSLLQSILRELPLSEGSVSVSGVVSYASQEPWLFGGSIQQNILFGSPMDEERYKQVIQVCALKTDFKQFPYGDRTIVGDRGESLSGGQKARVNLARAVYKQADIYLLDDPLSAVDTGVGQHLFDDCIKDFLNGKTCILITHQIQYLTNVDHIVLMESAKILAEGSYDELQTSGLFFTEFLGSPSAGAAEAETADADALLFSPVDGLKIEEPMMNGDDNSLEKTHKRLAVPISSDVTSTVSPIVNSETDDVEKPGPTVKDEACSTGTVALNVYVSYIFSGGYYSKVLALLLVCVLTQVFASGADIWIRVWLNLEEQIYRKDKHNYDVLTSISSDSSNSTSSTANSFADQLLSLFVMSRSNCIVVFATLTFLIIVSTFFESALLISVCTTASMNLHKRIFNSITHATMRFLNTTPSGQILKRFSKDIEIIDEVLPSVLIEIIQIGLTVIGILIVVGIVTPYLIPITLLMMIFFFKMRTIYMTTTRNVKRLEEIAQSPMLTHVNSSIQGLTTIRAFKVQKILCQEFASHQDLHSSASYLFMTLSRALGFWIDFSCLIYISMVTFYFIVFVNDSYGGNVGLAITQVVGLAGIIQWLVKISTELENQMISVERVLEYTVIEQESVHKSTQDIKPPKEWPNEGKIIFKHFYLRYDLDTPHVLKDLNIVIEPTEKVGIVGRTGAGKSSLIQALFRLAFNEGSIVIDDVEIHDLGLHDYRSRISIIPQEPILFSGTIRTNLDPYNEYNDHELWNALYEVNLKNIVDNLPKKLNWIMSEGGCNFSVGQKQLMCLARAILRKNKIIVLDEATANVDPQTDALIQETIRNIFRTCTVLTIAHRLNTIMNYDKILVMNDGTVVEFDRPFNLLKNTDGYFYKMVERTGRNTADLLHDIVKANECHNNEVQQTKTAESPKTTHIEHTS</sequence>
<evidence type="ECO:0000256" key="3">
    <source>
        <dbReference type="ARBA" id="ARBA00022692"/>
    </source>
</evidence>
<evidence type="ECO:0000256" key="4">
    <source>
        <dbReference type="ARBA" id="ARBA00022741"/>
    </source>
</evidence>
<dbReference type="OrthoDB" id="6500128at2759"/>
<evidence type="ECO:0000256" key="1">
    <source>
        <dbReference type="ARBA" id="ARBA00004141"/>
    </source>
</evidence>
<dbReference type="FunFam" id="1.20.1560.10:FF:000014">
    <property type="entry name" value="Multidrug resistance-associated protein member 4"/>
    <property type="match status" value="1"/>
</dbReference>
<feature type="transmembrane region" description="Helical" evidence="8">
    <location>
        <begin position="1101"/>
        <end position="1123"/>
    </location>
</feature>
<dbReference type="InterPro" id="IPR044726">
    <property type="entry name" value="ABCC_6TM_D2"/>
</dbReference>
<feature type="transmembrane region" description="Helical" evidence="8">
    <location>
        <begin position="891"/>
        <end position="916"/>
    </location>
</feature>
<dbReference type="GO" id="GO:0016020">
    <property type="term" value="C:membrane"/>
    <property type="evidence" value="ECO:0007669"/>
    <property type="project" value="UniProtKB-SubCell"/>
</dbReference>
<evidence type="ECO:0000256" key="5">
    <source>
        <dbReference type="ARBA" id="ARBA00022840"/>
    </source>
</evidence>
<feature type="transmembrane region" description="Helical" evidence="8">
    <location>
        <begin position="284"/>
        <end position="304"/>
    </location>
</feature>
<dbReference type="CDD" id="cd18580">
    <property type="entry name" value="ABC_6TM_ABCC_D2"/>
    <property type="match status" value="1"/>
</dbReference>
<dbReference type="GO" id="GO:0016887">
    <property type="term" value="F:ATP hydrolysis activity"/>
    <property type="evidence" value="ECO:0007669"/>
    <property type="project" value="InterPro"/>
</dbReference>
<dbReference type="InterPro" id="IPR017871">
    <property type="entry name" value="ABC_transporter-like_CS"/>
</dbReference>
<dbReference type="FunFam" id="3.40.50.300:FF:000163">
    <property type="entry name" value="Multidrug resistance-associated protein member 4"/>
    <property type="match status" value="1"/>
</dbReference>
<feature type="transmembrane region" description="Helical" evidence="8">
    <location>
        <begin position="1074"/>
        <end position="1095"/>
    </location>
</feature>
<feature type="transmembrane region" description="Helical" evidence="8">
    <location>
        <begin position="141"/>
        <end position="163"/>
    </location>
</feature>
<feature type="domain" description="ABC transporter" evidence="9">
    <location>
        <begin position="1169"/>
        <end position="1402"/>
    </location>
</feature>
<evidence type="ECO:0000313" key="12">
    <source>
        <dbReference type="Proteomes" id="UP000325440"/>
    </source>
</evidence>
<dbReference type="InterPro" id="IPR050173">
    <property type="entry name" value="ABC_transporter_C-like"/>
</dbReference>
<accession>A0A5E4MLC2</accession>
<feature type="transmembrane region" description="Helical" evidence="8">
    <location>
        <begin position="256"/>
        <end position="278"/>
    </location>
</feature>
<dbReference type="PROSITE" id="PS00211">
    <property type="entry name" value="ABC_TRANSPORTER_1"/>
    <property type="match status" value="2"/>
</dbReference>
<dbReference type="FunFam" id="1.20.1560.10:FF:000026">
    <property type="entry name" value="Multidrug resistance-associated protein lethal(2)03659"/>
    <property type="match status" value="1"/>
</dbReference>
<dbReference type="EMBL" id="CABPRJ010000953">
    <property type="protein sequence ID" value="VVC32174.1"/>
    <property type="molecule type" value="Genomic_DNA"/>
</dbReference>